<feature type="compositionally biased region" description="Low complexity" evidence="2">
    <location>
        <begin position="517"/>
        <end position="534"/>
    </location>
</feature>
<dbReference type="AlphaFoldDB" id="A0A6P6RVN6"/>
<protein>
    <submittedName>
        <fullName evidence="4">Uncharacterized protein LOC34619620</fullName>
    </submittedName>
</protein>
<gene>
    <name evidence="4" type="primary">LOC34619620</name>
</gene>
<dbReference type="InterPro" id="IPR051647">
    <property type="entry name" value="Mediator_comp_sub12"/>
</dbReference>
<dbReference type="GO" id="GO:0045944">
    <property type="term" value="P:positive regulation of transcription by RNA polymerase II"/>
    <property type="evidence" value="ECO:0007669"/>
    <property type="project" value="TreeGrafter"/>
</dbReference>
<feature type="compositionally biased region" description="Low complexity" evidence="2">
    <location>
        <begin position="681"/>
        <end position="709"/>
    </location>
</feature>
<organism evidence="3 4">
    <name type="scientific">Cyclospora cayetanensis</name>
    <dbReference type="NCBI Taxonomy" id="88456"/>
    <lineage>
        <taxon>Eukaryota</taxon>
        <taxon>Sar</taxon>
        <taxon>Alveolata</taxon>
        <taxon>Apicomplexa</taxon>
        <taxon>Conoidasida</taxon>
        <taxon>Coccidia</taxon>
        <taxon>Eucoccidiorida</taxon>
        <taxon>Eimeriorina</taxon>
        <taxon>Eimeriidae</taxon>
        <taxon>Cyclospora</taxon>
    </lineage>
</organism>
<dbReference type="GO" id="GO:0016592">
    <property type="term" value="C:mediator complex"/>
    <property type="evidence" value="ECO:0007669"/>
    <property type="project" value="TreeGrafter"/>
</dbReference>
<dbReference type="PANTHER" id="PTHR46007">
    <property type="entry name" value="MEDIATOR OF RNA POLYMERASE II TRANSCRIPTION SUBUNIT 12"/>
    <property type="match status" value="1"/>
</dbReference>
<dbReference type="Proteomes" id="UP000515125">
    <property type="component" value="Unplaced"/>
</dbReference>
<proteinExistence type="predicted"/>
<reference evidence="4" key="1">
    <citation type="submission" date="2025-08" db="UniProtKB">
        <authorList>
            <consortium name="RefSeq"/>
        </authorList>
    </citation>
    <scope>IDENTIFICATION</scope>
</reference>
<feature type="compositionally biased region" description="Basic and acidic residues" evidence="2">
    <location>
        <begin position="796"/>
        <end position="808"/>
    </location>
</feature>
<feature type="compositionally biased region" description="Polar residues" evidence="2">
    <location>
        <begin position="882"/>
        <end position="895"/>
    </location>
</feature>
<evidence type="ECO:0000256" key="1">
    <source>
        <dbReference type="SAM" id="Coils"/>
    </source>
</evidence>
<dbReference type="PANTHER" id="PTHR46007:SF12">
    <property type="entry name" value="C2H2-TYPE DOMAIN-CONTAINING PROTEIN-RELATED"/>
    <property type="match status" value="1"/>
</dbReference>
<dbReference type="RefSeq" id="XP_026191165.1">
    <property type="nucleotide sequence ID" value="XM_026335380.1"/>
</dbReference>
<evidence type="ECO:0000313" key="3">
    <source>
        <dbReference type="Proteomes" id="UP000515125"/>
    </source>
</evidence>
<feature type="region of interest" description="Disordered" evidence="2">
    <location>
        <begin position="678"/>
        <end position="842"/>
    </location>
</feature>
<feature type="coiled-coil region" evidence="1">
    <location>
        <begin position="395"/>
        <end position="443"/>
    </location>
</feature>
<accession>A0A6P6RVN6</accession>
<evidence type="ECO:0000313" key="4">
    <source>
        <dbReference type="RefSeq" id="XP_026191165.1"/>
    </source>
</evidence>
<evidence type="ECO:0000256" key="2">
    <source>
        <dbReference type="SAM" id="MobiDB-lite"/>
    </source>
</evidence>
<feature type="compositionally biased region" description="Basic and acidic residues" evidence="2">
    <location>
        <begin position="618"/>
        <end position="632"/>
    </location>
</feature>
<dbReference type="GeneID" id="34619620"/>
<keyword evidence="1" id="KW-0175">Coiled coil</keyword>
<name>A0A6P6RVN6_9EIME</name>
<dbReference type="GO" id="GO:0003713">
    <property type="term" value="F:transcription coactivator activity"/>
    <property type="evidence" value="ECO:0007669"/>
    <property type="project" value="TreeGrafter"/>
</dbReference>
<dbReference type="OrthoDB" id="354914at2759"/>
<feature type="region of interest" description="Disordered" evidence="2">
    <location>
        <begin position="514"/>
        <end position="647"/>
    </location>
</feature>
<sequence length="939" mass="101132">MGVPGASEAPSVSEGGLSPPQPSPLSPDVSEDGASRGSSSAIPPIRIRRASTAPTQARGFALPLGLVAPARPAGRSGFGGLSASSPFGGLRDRPLGASLVGSLEHAPRQDLAFDSEGEAEGAPEAGSLASFISRTSSRGSGVGRNHRFAFSLASAASTRLLAEADELQAAAGPAWQEGSPAPPQGASSSRGEAPQVRAVLGEGLPRLLDLEIWELFEGVEKENDVESLRKRLGALGFWFYKVEGDLALWLERAVSLQQQLQQQQELLLEQDYHHQQKALLQEAISTQQLKDLAAAKKERDGLLEELYCLRRSLGTANAALAEAERRNKDAPNEDTTHPVRLSWPFGRFPPHWRPAARFLVRLVVQDMKLLSSELSSLKTERDDLIGRLYHQQQKNQELTTQLTEATATCKEHEQQLQQLKQQMETVSTERQQLQSQLIQYKIKYAESAYEELGARQGALQRTLTGVSLQGVSPQQSTVSPPSPRGLESLFGGFLTFRGVSHTNDHCTGPSMAAAFAQKQQQQQKMLQQQGQQQQPRPDGNSYYSPRGAIPVKASSSPFVPPLQLQMLQQQSPLQQQRQQQQQQHPPQQTPMSPREERGWGASIGGGTRKLFSRIMGKTPKDADEASDLHEGPPRTSPSVRRAPQVPPLRCQSGLSEAVPFVHASARREALFRCYSAGRMHSSSNSCSSRSCYSDSSSKSNSRSNKSTSSGGRPERRLSSLEAPTTDILGALPDCTQESSSECPQGPPGDPHVVGEALQKTAVEAGPEGEPLGRSLSLHEDEPLDYINQRPPGLQTPKEEASTKNDACRTDGPVGEAGAEEERREEGAEMLSTPSGSLPMGALIKSPSGALQLSQNFKGFRKSISQAMHLLRRGSSSSSSSSKNHSLAASPTSLYDQPTDEQKGVIGASGPRDAPGGLSLSEAGLPEEGLTRDPLSWLEA</sequence>
<keyword evidence="3" id="KW-1185">Reference proteome</keyword>
<feature type="region of interest" description="Disordered" evidence="2">
    <location>
        <begin position="171"/>
        <end position="193"/>
    </location>
</feature>
<feature type="region of interest" description="Disordered" evidence="2">
    <location>
        <begin position="867"/>
        <end position="939"/>
    </location>
</feature>
<feature type="compositionally biased region" description="Low complexity" evidence="2">
    <location>
        <begin position="561"/>
        <end position="586"/>
    </location>
</feature>
<feature type="region of interest" description="Disordered" evidence="2">
    <location>
        <begin position="1"/>
        <end position="54"/>
    </location>
</feature>